<evidence type="ECO:0000313" key="8">
    <source>
        <dbReference type="Proteomes" id="UP000663874"/>
    </source>
</evidence>
<dbReference type="InterPro" id="IPR010977">
    <property type="entry name" value="Aromatic_deC"/>
</dbReference>
<comment type="cofactor">
    <cofactor evidence="1">
        <name>pyridoxal 5'-phosphate</name>
        <dbReference type="ChEBI" id="CHEBI:597326"/>
    </cofactor>
</comment>
<gene>
    <name evidence="7" type="ORF">FNK824_LOCUS12578</name>
</gene>
<dbReference type="Proteomes" id="UP000663874">
    <property type="component" value="Unassembled WGS sequence"/>
</dbReference>
<reference evidence="7" key="1">
    <citation type="submission" date="2021-02" db="EMBL/GenBank/DDBJ databases">
        <authorList>
            <person name="Nowell W R."/>
        </authorList>
    </citation>
    <scope>NUCLEOTIDE SEQUENCE</scope>
</reference>
<dbReference type="GO" id="GO:0042423">
    <property type="term" value="P:catecholamine biosynthetic process"/>
    <property type="evidence" value="ECO:0007669"/>
    <property type="project" value="UniProtKB-KW"/>
</dbReference>
<evidence type="ECO:0000256" key="4">
    <source>
        <dbReference type="ARBA" id="ARBA00022793"/>
    </source>
</evidence>
<evidence type="ECO:0000256" key="6">
    <source>
        <dbReference type="ARBA" id="ARBA00039946"/>
    </source>
</evidence>
<comment type="subunit">
    <text evidence="2">Homodimer.</text>
</comment>
<keyword evidence="4" id="KW-0456">Lyase</keyword>
<evidence type="ECO:0000256" key="2">
    <source>
        <dbReference type="ARBA" id="ARBA00011738"/>
    </source>
</evidence>
<dbReference type="EC" id="4.1.1.22" evidence="3"/>
<comment type="caution">
    <text evidence="7">The sequence shown here is derived from an EMBL/GenBank/DDBJ whole genome shotgun (WGS) entry which is preliminary data.</text>
</comment>
<dbReference type="EMBL" id="CAJOBE010001588">
    <property type="protein sequence ID" value="CAF3757011.1"/>
    <property type="molecule type" value="Genomic_DNA"/>
</dbReference>
<proteinExistence type="predicted"/>
<dbReference type="Pfam" id="PF00282">
    <property type="entry name" value="Pyridoxal_deC"/>
    <property type="match status" value="1"/>
</dbReference>
<feature type="non-terminal residue" evidence="7">
    <location>
        <position position="1"/>
    </location>
</feature>
<evidence type="ECO:0000256" key="3">
    <source>
        <dbReference type="ARBA" id="ARBA00012320"/>
    </source>
</evidence>
<dbReference type="GO" id="GO:0030170">
    <property type="term" value="F:pyridoxal phosphate binding"/>
    <property type="evidence" value="ECO:0007669"/>
    <property type="project" value="InterPro"/>
</dbReference>
<dbReference type="PANTHER" id="PTHR11999">
    <property type="entry name" value="GROUP II PYRIDOXAL-5-PHOSPHATE DECARBOXYLASE"/>
    <property type="match status" value="1"/>
</dbReference>
<sequence length="101" mass="11803">MDADEFRQRGKEIIDFIADYLTNIRTRRVFPNVKPGYMRPMIDDEAPRQGESWDKIFNDIERVIMPGQSPYMHAYFPALNSYPSLLGDMLVNGLNQLGFTW</sequence>
<keyword evidence="5" id="KW-0663">Pyridoxal phosphate</keyword>
<name>A0A818YN55_9BILA</name>
<evidence type="ECO:0000313" key="7">
    <source>
        <dbReference type="EMBL" id="CAF3757011.1"/>
    </source>
</evidence>
<evidence type="ECO:0000256" key="5">
    <source>
        <dbReference type="ARBA" id="ARBA00022898"/>
    </source>
</evidence>
<dbReference type="PANTHER" id="PTHR11999:SF68">
    <property type="entry name" value="HISTIDINE DECARBOXYLASE"/>
    <property type="match status" value="1"/>
</dbReference>
<accession>A0A818YN55</accession>
<dbReference type="InterPro" id="IPR002129">
    <property type="entry name" value="PyrdxlP-dep_de-COase"/>
</dbReference>
<keyword evidence="4" id="KW-0210">Decarboxylase</keyword>
<dbReference type="GO" id="GO:0005737">
    <property type="term" value="C:cytoplasm"/>
    <property type="evidence" value="ECO:0007669"/>
    <property type="project" value="TreeGrafter"/>
</dbReference>
<dbReference type="GO" id="GO:0004398">
    <property type="term" value="F:histidine decarboxylase activity"/>
    <property type="evidence" value="ECO:0007669"/>
    <property type="project" value="UniProtKB-EC"/>
</dbReference>
<organism evidence="7 8">
    <name type="scientific">Rotaria sordida</name>
    <dbReference type="NCBI Taxonomy" id="392033"/>
    <lineage>
        <taxon>Eukaryota</taxon>
        <taxon>Metazoa</taxon>
        <taxon>Spiralia</taxon>
        <taxon>Gnathifera</taxon>
        <taxon>Rotifera</taxon>
        <taxon>Eurotatoria</taxon>
        <taxon>Bdelloidea</taxon>
        <taxon>Philodinida</taxon>
        <taxon>Philodinidae</taxon>
        <taxon>Rotaria</taxon>
    </lineage>
</organism>
<protein>
    <recommendedName>
        <fullName evidence="6">Histidine decarboxylase</fullName>
        <ecNumber evidence="3">4.1.1.22</ecNumber>
    </recommendedName>
</protein>
<dbReference type="GO" id="GO:0006548">
    <property type="term" value="P:L-histidine catabolic process"/>
    <property type="evidence" value="ECO:0007669"/>
    <property type="project" value="TreeGrafter"/>
</dbReference>
<dbReference type="SUPFAM" id="SSF53383">
    <property type="entry name" value="PLP-dependent transferases"/>
    <property type="match status" value="1"/>
</dbReference>
<dbReference type="PRINTS" id="PR00800">
    <property type="entry name" value="YHDCRBOXLASE"/>
</dbReference>
<dbReference type="InterPro" id="IPR015424">
    <property type="entry name" value="PyrdxlP-dep_Trfase"/>
</dbReference>
<dbReference type="GO" id="GO:0001694">
    <property type="term" value="P:histamine biosynthetic process"/>
    <property type="evidence" value="ECO:0007669"/>
    <property type="project" value="TreeGrafter"/>
</dbReference>
<dbReference type="Gene3D" id="1.20.1340.10">
    <property type="entry name" value="dopa decarboxylase, N-terminal domain"/>
    <property type="match status" value="1"/>
</dbReference>
<dbReference type="AlphaFoldDB" id="A0A818YN55"/>
<evidence type="ECO:0000256" key="1">
    <source>
        <dbReference type="ARBA" id="ARBA00001933"/>
    </source>
</evidence>